<organism evidence="1 2">
    <name type="scientific">Pandoravirus salinus</name>
    <dbReference type="NCBI Taxonomy" id="1349410"/>
    <lineage>
        <taxon>Viruses</taxon>
        <taxon>Pandoravirus</taxon>
    </lineage>
</organism>
<dbReference type="RefSeq" id="YP_008437455.2">
    <property type="nucleotide sequence ID" value="NC_022098.1"/>
</dbReference>
<reference evidence="1 2" key="1">
    <citation type="journal article" date="2013" name="Science">
        <title>Pandoraviruses: amoeba viruses with genomes up to 2.5 Mb reaching that of parasitic eukaryotes.</title>
        <authorList>
            <person name="Philippe N."/>
            <person name="Legendre M."/>
            <person name="Doutre G."/>
            <person name="Coute Y."/>
            <person name="Poirot O."/>
            <person name="Lescot M."/>
            <person name="Arslan D."/>
            <person name="Seltzer V."/>
            <person name="Bertaux L."/>
            <person name="Bruley C."/>
            <person name="Garin J."/>
            <person name="Claverie J.M."/>
            <person name="Abergel C."/>
        </authorList>
    </citation>
    <scope>NUCLEOTIDE SEQUENCE [LARGE SCALE GENOMIC DNA]</scope>
</reference>
<dbReference type="Proteomes" id="UP000204584">
    <property type="component" value="Segment"/>
</dbReference>
<sequence length="289" mass="32115">MSTTVEIALRRMEAQWRRETRAACDRMVGVLLRHDSRLAASRSARASEKRNRAHRPSRRASLAMLPPELLDKITESISGVGDMAAWSVATGLPVNNRHLVAALLRSTDATESVLWAGAPLRIVKQVLVGWRSTLDTKPQVSMLGLAAAGGRVDVFRWIDRRTAPWGGSLYRCQALVASAWRGHSQMIESIASVHRLSWFYGLHTALDKAVEVAISHDHFAYVAAVYAQWPAKCGRPLIVWTLVYDKPRSIEAIGLARLSCSTDALFRCAVDVGAWRVARWLAATYPREH</sequence>
<accession>S4VUY8</accession>
<dbReference type="EMBL" id="KC977571">
    <property type="protein sequence ID" value="AGO84384.2"/>
    <property type="molecule type" value="Genomic_DNA"/>
</dbReference>
<evidence type="ECO:0000313" key="2">
    <source>
        <dbReference type="Proteomes" id="UP000204584"/>
    </source>
</evidence>
<proteinExistence type="predicted"/>
<protein>
    <recommendedName>
        <fullName evidence="3">F-box incomplete domain containing protein</fullName>
    </recommendedName>
</protein>
<dbReference type="GeneID" id="16606171"/>
<dbReference type="KEGG" id="vg:16606171"/>
<gene>
    <name evidence="1" type="ORF">psal_cds_543</name>
</gene>
<evidence type="ECO:0008006" key="3">
    <source>
        <dbReference type="Google" id="ProtNLM"/>
    </source>
</evidence>
<keyword evidence="2" id="KW-1185">Reference proteome</keyword>
<evidence type="ECO:0000313" key="1">
    <source>
        <dbReference type="EMBL" id="AGO84384.2"/>
    </source>
</evidence>
<name>S4VUY8_9VIRU</name>